<keyword evidence="2" id="KW-0809">Transit peptide</keyword>
<evidence type="ECO:0000256" key="9">
    <source>
        <dbReference type="ARBA" id="ARBA00041206"/>
    </source>
</evidence>
<dbReference type="PANTHER" id="PTHR11362">
    <property type="entry name" value="PHOSPHATIDYLETHANOLAMINE-BINDING PROTEIN"/>
    <property type="match status" value="1"/>
</dbReference>
<gene>
    <name evidence="10" type="ORF">DGYR_LOCUS471</name>
</gene>
<organism evidence="10 11">
    <name type="scientific">Dimorphilus gyrociliatus</name>
    <dbReference type="NCBI Taxonomy" id="2664684"/>
    <lineage>
        <taxon>Eukaryota</taxon>
        <taxon>Metazoa</taxon>
        <taxon>Spiralia</taxon>
        <taxon>Lophotrochozoa</taxon>
        <taxon>Annelida</taxon>
        <taxon>Polychaeta</taxon>
        <taxon>Polychaeta incertae sedis</taxon>
        <taxon>Dinophilidae</taxon>
        <taxon>Dimorphilus</taxon>
    </lineage>
</organism>
<dbReference type="EMBL" id="CAJFCJ010000001">
    <property type="protein sequence ID" value="CAD5111139.1"/>
    <property type="molecule type" value="Genomic_DNA"/>
</dbReference>
<dbReference type="Pfam" id="PF01161">
    <property type="entry name" value="PBP"/>
    <property type="match status" value="1"/>
</dbReference>
<comment type="similarity">
    <text evidence="7">Belongs to the phosphatidylethanolamine-binding protein family. Mitochondrion-specific ribosomal protein mL38 subfamily.</text>
</comment>
<dbReference type="CDD" id="cd00866">
    <property type="entry name" value="PEBP_euk"/>
    <property type="match status" value="1"/>
</dbReference>
<evidence type="ECO:0000256" key="8">
    <source>
        <dbReference type="ARBA" id="ARBA00039444"/>
    </source>
</evidence>
<protein>
    <recommendedName>
        <fullName evidence="8">Large ribosomal subunit protein mL38</fullName>
    </recommendedName>
    <alternativeName>
        <fullName evidence="9">39S ribosomal protein L38, mitochondrial</fullName>
    </alternativeName>
</protein>
<dbReference type="AlphaFoldDB" id="A0A7I8V963"/>
<evidence type="ECO:0000256" key="1">
    <source>
        <dbReference type="ARBA" id="ARBA00004173"/>
    </source>
</evidence>
<evidence type="ECO:0000256" key="4">
    <source>
        <dbReference type="ARBA" id="ARBA00023054"/>
    </source>
</evidence>
<keyword evidence="3" id="KW-0689">Ribosomal protein</keyword>
<evidence type="ECO:0000313" key="10">
    <source>
        <dbReference type="EMBL" id="CAD5111139.1"/>
    </source>
</evidence>
<dbReference type="FunFam" id="3.90.280.10:FF:000002">
    <property type="entry name" value="39S ribosomal protein L38, mitochondrial"/>
    <property type="match status" value="1"/>
</dbReference>
<keyword evidence="6" id="KW-0687">Ribonucleoprotein</keyword>
<evidence type="ECO:0000256" key="2">
    <source>
        <dbReference type="ARBA" id="ARBA00022946"/>
    </source>
</evidence>
<keyword evidence="4" id="KW-0175">Coiled coil</keyword>
<dbReference type="OrthoDB" id="2153661at2759"/>
<evidence type="ECO:0000256" key="5">
    <source>
        <dbReference type="ARBA" id="ARBA00023128"/>
    </source>
</evidence>
<dbReference type="SUPFAM" id="SSF49777">
    <property type="entry name" value="PEBP-like"/>
    <property type="match status" value="1"/>
</dbReference>
<keyword evidence="5" id="KW-0496">Mitochondrion</keyword>
<dbReference type="InterPro" id="IPR036610">
    <property type="entry name" value="PEBP-like_sf"/>
</dbReference>
<dbReference type="InterPro" id="IPR008914">
    <property type="entry name" value="PEBP"/>
</dbReference>
<dbReference type="InterPro" id="IPR035810">
    <property type="entry name" value="PEBP_euk"/>
</dbReference>
<proteinExistence type="inferred from homology"/>
<keyword evidence="11" id="KW-1185">Reference proteome</keyword>
<evidence type="ECO:0000256" key="3">
    <source>
        <dbReference type="ARBA" id="ARBA00022980"/>
    </source>
</evidence>
<sequence>MAVSTIIGRACRRNANILGSIKRWYSIEPPESISGPKLGQLGVPDNLVKNPLSFTEKIANRQIVDEEIIKVHNIGFPFTSKTASYKNRLKTYKKYSSKTELSEDDRIGRTSKAWLEEEGPLHKLRIAEHFGIFEHLFEGAYFYPIEKLVVAYDYDHDFVSPVYYGNRIYPADAQKAPLVRYASDNNTKWSLILTNPDGNLIDNQSECLHWFIGNIPGNNIEKGDFLCNYLPPFPPRGTGLHRMVFLLFKQSGEINFEEERRTNSVNLQQRTFKVADLFKKHSADLTPAGLSFFQTEYDDSVRETFHKTLDMKEPSYEYDFDPFYISPIKEYPHKEPFDKYYDRYRDKKDIGEEVLKLKMKMMSPFKPYEPEFKYPGAHEHYKTQWGKHYKPTWLMRREMMMNRRLAQYKSLP</sequence>
<dbReference type="Proteomes" id="UP000549394">
    <property type="component" value="Unassembled WGS sequence"/>
</dbReference>
<dbReference type="PANTHER" id="PTHR11362:SF133">
    <property type="entry name" value="LARGE RIBOSOMAL SUBUNIT PROTEIN ML38"/>
    <property type="match status" value="1"/>
</dbReference>
<dbReference type="GO" id="GO:0005762">
    <property type="term" value="C:mitochondrial large ribosomal subunit"/>
    <property type="evidence" value="ECO:0007669"/>
    <property type="project" value="TreeGrafter"/>
</dbReference>
<accession>A0A7I8V963</accession>
<dbReference type="Gene3D" id="3.90.280.10">
    <property type="entry name" value="PEBP-like"/>
    <property type="match status" value="1"/>
</dbReference>
<evidence type="ECO:0000256" key="7">
    <source>
        <dbReference type="ARBA" id="ARBA00038016"/>
    </source>
</evidence>
<reference evidence="10 11" key="1">
    <citation type="submission" date="2020-08" db="EMBL/GenBank/DDBJ databases">
        <authorList>
            <person name="Hejnol A."/>
        </authorList>
    </citation>
    <scope>NUCLEOTIDE SEQUENCE [LARGE SCALE GENOMIC DNA]</scope>
</reference>
<evidence type="ECO:0000256" key="6">
    <source>
        <dbReference type="ARBA" id="ARBA00023274"/>
    </source>
</evidence>
<evidence type="ECO:0000313" key="11">
    <source>
        <dbReference type="Proteomes" id="UP000549394"/>
    </source>
</evidence>
<name>A0A7I8V963_9ANNE</name>
<comment type="subcellular location">
    <subcellularLocation>
        <location evidence="1">Mitochondrion</location>
    </subcellularLocation>
</comment>
<dbReference type="GO" id="GO:0005743">
    <property type="term" value="C:mitochondrial inner membrane"/>
    <property type="evidence" value="ECO:0007669"/>
    <property type="project" value="UniProtKB-ARBA"/>
</dbReference>
<comment type="caution">
    <text evidence="10">The sequence shown here is derived from an EMBL/GenBank/DDBJ whole genome shotgun (WGS) entry which is preliminary data.</text>
</comment>